<feature type="domain" description="Glycoside hydrolase family 2 immunoglobulin-like beta-sandwich" evidence="5">
    <location>
        <begin position="192"/>
        <end position="293"/>
    </location>
</feature>
<dbReference type="PANTHER" id="PTHR42732">
    <property type="entry name" value="BETA-GALACTOSIDASE"/>
    <property type="match status" value="1"/>
</dbReference>
<feature type="domain" description="Glycosyl hydrolases family 2 sugar binding" evidence="6">
    <location>
        <begin position="82"/>
        <end position="148"/>
    </location>
</feature>
<dbReference type="Gene3D" id="2.60.120.260">
    <property type="entry name" value="Galactose-binding domain-like"/>
    <property type="match status" value="1"/>
</dbReference>
<dbReference type="InterPro" id="IPR013783">
    <property type="entry name" value="Ig-like_fold"/>
</dbReference>
<dbReference type="GO" id="GO:0004553">
    <property type="term" value="F:hydrolase activity, hydrolyzing O-glycosyl compounds"/>
    <property type="evidence" value="ECO:0007669"/>
    <property type="project" value="InterPro"/>
</dbReference>
<dbReference type="InterPro" id="IPR006102">
    <property type="entry name" value="Ig-like_GH2"/>
</dbReference>
<dbReference type="InterPro" id="IPR051913">
    <property type="entry name" value="GH2_Domain-Containing"/>
</dbReference>
<dbReference type="AlphaFoldDB" id="A0AA90GWI3"/>
<dbReference type="SUPFAM" id="SSF51445">
    <property type="entry name" value="(Trans)glycosidases"/>
    <property type="match status" value="1"/>
</dbReference>
<feature type="region of interest" description="Disordered" evidence="4">
    <location>
        <begin position="1"/>
        <end position="21"/>
    </location>
</feature>
<dbReference type="Pfam" id="PF02837">
    <property type="entry name" value="Glyco_hydro_2_N"/>
    <property type="match status" value="1"/>
</dbReference>
<keyword evidence="3" id="KW-0326">Glycosidase</keyword>
<name>A0AA90GWI3_9ACTN</name>
<dbReference type="SUPFAM" id="SSF49785">
    <property type="entry name" value="Galactose-binding domain-like"/>
    <property type="match status" value="1"/>
</dbReference>
<protein>
    <submittedName>
        <fullName evidence="7">Beta-galactosidase</fullName>
    </submittedName>
</protein>
<dbReference type="Pfam" id="PF00703">
    <property type="entry name" value="Glyco_hydro_2"/>
    <property type="match status" value="1"/>
</dbReference>
<dbReference type="Gene3D" id="2.60.40.10">
    <property type="entry name" value="Immunoglobulins"/>
    <property type="match status" value="1"/>
</dbReference>
<comment type="caution">
    <text evidence="7">The sequence shown here is derived from an EMBL/GenBank/DDBJ whole genome shotgun (WGS) entry which is preliminary data.</text>
</comment>
<feature type="compositionally biased region" description="Polar residues" evidence="4">
    <location>
        <begin position="1"/>
        <end position="15"/>
    </location>
</feature>
<evidence type="ECO:0000256" key="1">
    <source>
        <dbReference type="ARBA" id="ARBA00007401"/>
    </source>
</evidence>
<dbReference type="RefSeq" id="WP_271316330.1">
    <property type="nucleotide sequence ID" value="NZ_JABXJJ020000008.1"/>
</dbReference>
<evidence type="ECO:0000259" key="5">
    <source>
        <dbReference type="Pfam" id="PF00703"/>
    </source>
</evidence>
<evidence type="ECO:0000256" key="2">
    <source>
        <dbReference type="ARBA" id="ARBA00022801"/>
    </source>
</evidence>
<evidence type="ECO:0000313" key="7">
    <source>
        <dbReference type="EMBL" id="MDI5969174.1"/>
    </source>
</evidence>
<dbReference type="GO" id="GO:0005975">
    <property type="term" value="P:carbohydrate metabolic process"/>
    <property type="evidence" value="ECO:0007669"/>
    <property type="project" value="InterPro"/>
</dbReference>
<dbReference type="EMBL" id="JABXJJ020000008">
    <property type="protein sequence ID" value="MDI5969174.1"/>
    <property type="molecule type" value="Genomic_DNA"/>
</dbReference>
<evidence type="ECO:0000256" key="3">
    <source>
        <dbReference type="ARBA" id="ARBA00023295"/>
    </source>
</evidence>
<dbReference type="Gene3D" id="3.20.20.80">
    <property type="entry name" value="Glycosidases"/>
    <property type="match status" value="1"/>
</dbReference>
<dbReference type="PANTHER" id="PTHR42732:SF3">
    <property type="entry name" value="HYDROLASE"/>
    <property type="match status" value="1"/>
</dbReference>
<dbReference type="InterPro" id="IPR036156">
    <property type="entry name" value="Beta-gal/glucu_dom_sf"/>
</dbReference>
<dbReference type="InterPro" id="IPR017853">
    <property type="entry name" value="GH"/>
</dbReference>
<dbReference type="InterPro" id="IPR008979">
    <property type="entry name" value="Galactose-bd-like_sf"/>
</dbReference>
<comment type="similarity">
    <text evidence="1">Belongs to the glycosyl hydrolase 2 family.</text>
</comment>
<dbReference type="InterPro" id="IPR006104">
    <property type="entry name" value="Glyco_hydro_2_N"/>
</dbReference>
<gene>
    <name evidence="7" type="ORF">POF50_007420</name>
</gene>
<organism evidence="7">
    <name type="scientific">Streptantibioticus silvisoli</name>
    <dbReference type="NCBI Taxonomy" id="2705255"/>
    <lineage>
        <taxon>Bacteria</taxon>
        <taxon>Bacillati</taxon>
        <taxon>Actinomycetota</taxon>
        <taxon>Actinomycetes</taxon>
        <taxon>Kitasatosporales</taxon>
        <taxon>Streptomycetaceae</taxon>
        <taxon>Streptantibioticus</taxon>
    </lineage>
</organism>
<proteinExistence type="inferred from homology"/>
<reference evidence="7" key="1">
    <citation type="submission" date="2023-05" db="EMBL/GenBank/DDBJ databases">
        <title>Streptantibioticus silvisoli sp. nov., acidotolerant actinomycetes 1 from pine litter.</title>
        <authorList>
            <person name="Swiecimska M."/>
            <person name="Golinska P."/>
            <person name="Sangal V."/>
            <person name="Wachnowicz B."/>
            <person name="Goodfellow M."/>
        </authorList>
    </citation>
    <scope>NUCLEOTIDE SEQUENCE</scope>
    <source>
        <strain evidence="7">SL13</strain>
    </source>
</reference>
<evidence type="ECO:0000259" key="6">
    <source>
        <dbReference type="Pfam" id="PF02837"/>
    </source>
</evidence>
<sequence>MTSVSSVSGADTTSLPRPEYPRPQFVRPDWLCLNGSWQFETDPGDSGLERGLCERELMSRITVPFCPESALSGIGETDFLEAVWYRREFTVPPEWAGRRALLHFQAVDHDTTVWVNGREVARHRGGFTPFTADLHGVAEPGTRAVVVVRARDTRHGPQARGKQATWYGNTGCHYTRTTGIWQSVWAEPVPHTHLRRPRVTPDLAGAAFHLEVPLSANRRGQHLVAELRDADGVVCSARTRADLDLTPRLTLAVPPDRVRPWSPSDPYLYDLRLELRDGDDEVVDAFDSYAGLRSVSVDGTSLRLNGEAFFQRLVLDQGYYPDGVMTAPDDGALVRDIELGLAAGFNGARLHQKVFEERYLYHADRLGYLLWGEFGDWGAKVEGPRTDLQRPDASFVAEWLEAVARDYSHPSVVGWCPLNETHQVLHDRLTGLDDVTTAMFLATKAADGTRPVIDASGYAHRVPFTDVYDSHLYEQDPARFAAAMAPLAEGRPYTNTEEDGTAWSVAYRGQPYFCSEFGGIRWNPDRTSSDDSWGYGEAPRDEEEFYTRFEGLTGALLADPLMFGYCYTQLTDVHQEQNGLYTFHRGRKLDVARLRAAQLRPAASESKDA</sequence>
<evidence type="ECO:0000256" key="4">
    <source>
        <dbReference type="SAM" id="MobiDB-lite"/>
    </source>
</evidence>
<dbReference type="SUPFAM" id="SSF49303">
    <property type="entry name" value="beta-Galactosidase/glucuronidase domain"/>
    <property type="match status" value="1"/>
</dbReference>
<accession>A0AA90GWI3</accession>
<keyword evidence="2" id="KW-0378">Hydrolase</keyword>